<keyword evidence="10" id="KW-1185">Reference proteome</keyword>
<evidence type="ECO:0000256" key="2">
    <source>
        <dbReference type="ARBA" id="ARBA00010110"/>
    </source>
</evidence>
<comment type="subcellular location">
    <subcellularLocation>
        <location evidence="1">Cell membrane</location>
        <topology evidence="1">Multi-pass membrane protein</topology>
    </subcellularLocation>
</comment>
<dbReference type="PANTHER" id="PTHR43057">
    <property type="entry name" value="ARSENITE EFFLUX TRANSPORTER"/>
    <property type="match status" value="1"/>
</dbReference>
<evidence type="ECO:0000256" key="8">
    <source>
        <dbReference type="SAM" id="Phobius"/>
    </source>
</evidence>
<dbReference type="OrthoDB" id="3254016at2"/>
<keyword evidence="6 8" id="KW-1133">Transmembrane helix</keyword>
<evidence type="ECO:0000313" key="9">
    <source>
        <dbReference type="EMBL" id="KAB2952932.1"/>
    </source>
</evidence>
<evidence type="ECO:0000256" key="7">
    <source>
        <dbReference type="ARBA" id="ARBA00023136"/>
    </source>
</evidence>
<feature type="transmembrane region" description="Helical" evidence="8">
    <location>
        <begin position="65"/>
        <end position="89"/>
    </location>
</feature>
<keyword evidence="4" id="KW-1003">Cell membrane</keyword>
<keyword evidence="5 8" id="KW-0812">Transmembrane</keyword>
<dbReference type="AlphaFoldDB" id="A0A6I0F6D4"/>
<comment type="similarity">
    <text evidence="2">Belongs to the arsenical resistance-3 (ACR3) (TC 2.A.59) family.</text>
</comment>
<comment type="caution">
    <text evidence="9">The sequence shown here is derived from an EMBL/GenBank/DDBJ whole genome shotgun (WGS) entry which is preliminary data.</text>
</comment>
<dbReference type="GO" id="GO:0015105">
    <property type="term" value="F:arsenite transmembrane transporter activity"/>
    <property type="evidence" value="ECO:0007669"/>
    <property type="project" value="TreeGrafter"/>
</dbReference>
<feature type="transmembrane region" description="Helical" evidence="8">
    <location>
        <begin position="121"/>
        <end position="146"/>
    </location>
</feature>
<feature type="transmembrane region" description="Helical" evidence="8">
    <location>
        <begin position="198"/>
        <end position="215"/>
    </location>
</feature>
<dbReference type="GO" id="GO:0005886">
    <property type="term" value="C:plasma membrane"/>
    <property type="evidence" value="ECO:0007669"/>
    <property type="project" value="UniProtKB-SubCell"/>
</dbReference>
<dbReference type="Proteomes" id="UP000468766">
    <property type="component" value="Unassembled WGS sequence"/>
</dbReference>
<dbReference type="InterPro" id="IPR038770">
    <property type="entry name" value="Na+/solute_symporter_sf"/>
</dbReference>
<reference evidence="9 10" key="1">
    <citation type="submission" date="2019-10" db="EMBL/GenBank/DDBJ databases">
        <title>Whole-genome sequence of the extremophile Heliorestis acidaminivorans DSM 24790.</title>
        <authorList>
            <person name="Kyndt J.A."/>
            <person name="Meyer T.E."/>
        </authorList>
    </citation>
    <scope>NUCLEOTIDE SEQUENCE [LARGE SCALE GENOMIC DNA]</scope>
    <source>
        <strain evidence="9 10">DSM 24790</strain>
    </source>
</reference>
<dbReference type="EMBL" id="WBXO01000004">
    <property type="protein sequence ID" value="KAB2952932.1"/>
    <property type="molecule type" value="Genomic_DNA"/>
</dbReference>
<dbReference type="Pfam" id="PF01758">
    <property type="entry name" value="SBF"/>
    <property type="match status" value="1"/>
</dbReference>
<feature type="transmembrane region" description="Helical" evidence="8">
    <location>
        <begin position="261"/>
        <end position="283"/>
    </location>
</feature>
<dbReference type="GO" id="GO:0015104">
    <property type="term" value="F:antimonite transmembrane transporter activity"/>
    <property type="evidence" value="ECO:0007669"/>
    <property type="project" value="TreeGrafter"/>
</dbReference>
<keyword evidence="7 8" id="KW-0472">Membrane</keyword>
<dbReference type="PANTHER" id="PTHR43057:SF1">
    <property type="entry name" value="ARSENICAL-RESISTANCE PROTEIN 3"/>
    <property type="match status" value="1"/>
</dbReference>
<feature type="transmembrane region" description="Helical" evidence="8">
    <location>
        <begin position="7"/>
        <end position="29"/>
    </location>
</feature>
<protein>
    <submittedName>
        <fullName evidence="9">Arsenic resistance protein</fullName>
    </submittedName>
</protein>
<evidence type="ECO:0000256" key="4">
    <source>
        <dbReference type="ARBA" id="ARBA00022475"/>
    </source>
</evidence>
<dbReference type="InterPro" id="IPR004706">
    <property type="entry name" value="Arsenical-R_Acr3"/>
</dbReference>
<sequence length="325" mass="36010">MSIFEKLQPLFILLAIMAGLILGELTTIALPLEQIILALLLSLIYSIFLQIPIKEIGQAFKNITFTGTSLAINFIVTPLLAFTLGYLFLLDSLELRIGLLMLLVTPCTDWYLLFTALARGNLALAASILPLNLILQLLLLPFYLLLFVGELQAIDSAILLQNILLTLLLPLIGAFLTQKVIASLKKQEWFAETIKPKLGYSQLALLALAVLAMFMHQGNLLLENYALILQLLWPLLLFFVIIFLLGQVVGKAMKFSYPDRVSLNMTTLARNSPVALAIALTAFADMPLIALTLVIAPLIEIPVLAAVSQVLLWMKKKEESAYYQE</sequence>
<evidence type="ECO:0000256" key="3">
    <source>
        <dbReference type="ARBA" id="ARBA00022448"/>
    </source>
</evidence>
<gene>
    <name evidence="9" type="ORF">F9B85_06580</name>
</gene>
<feature type="transmembrane region" description="Helical" evidence="8">
    <location>
        <begin position="158"/>
        <end position="177"/>
    </location>
</feature>
<evidence type="ECO:0000256" key="5">
    <source>
        <dbReference type="ARBA" id="ARBA00022692"/>
    </source>
</evidence>
<name>A0A6I0F6D4_9FIRM</name>
<evidence type="ECO:0000256" key="1">
    <source>
        <dbReference type="ARBA" id="ARBA00004651"/>
    </source>
</evidence>
<evidence type="ECO:0000313" key="10">
    <source>
        <dbReference type="Proteomes" id="UP000468766"/>
    </source>
</evidence>
<feature type="transmembrane region" description="Helical" evidence="8">
    <location>
        <begin position="227"/>
        <end position="249"/>
    </location>
</feature>
<dbReference type="RefSeq" id="WP_151619591.1">
    <property type="nucleotide sequence ID" value="NZ_WBXO01000004.1"/>
</dbReference>
<evidence type="ECO:0000256" key="6">
    <source>
        <dbReference type="ARBA" id="ARBA00022989"/>
    </source>
</evidence>
<accession>A0A6I0F6D4</accession>
<feature type="transmembrane region" description="Helical" evidence="8">
    <location>
        <begin position="35"/>
        <end position="53"/>
    </location>
</feature>
<organism evidence="9 10">
    <name type="scientific">Heliorestis acidaminivorans</name>
    <dbReference type="NCBI Taxonomy" id="553427"/>
    <lineage>
        <taxon>Bacteria</taxon>
        <taxon>Bacillati</taxon>
        <taxon>Bacillota</taxon>
        <taxon>Clostridia</taxon>
        <taxon>Eubacteriales</taxon>
        <taxon>Heliobacteriaceae</taxon>
        <taxon>Heliorestis</taxon>
    </lineage>
</organism>
<dbReference type="GO" id="GO:0015297">
    <property type="term" value="F:antiporter activity"/>
    <property type="evidence" value="ECO:0007669"/>
    <property type="project" value="InterPro"/>
</dbReference>
<dbReference type="InterPro" id="IPR002657">
    <property type="entry name" value="BilAc:Na_symport/Acr3"/>
</dbReference>
<proteinExistence type="inferred from homology"/>
<feature type="transmembrane region" description="Helical" evidence="8">
    <location>
        <begin position="95"/>
        <end position="114"/>
    </location>
</feature>
<dbReference type="Gene3D" id="1.20.1530.20">
    <property type="match status" value="1"/>
</dbReference>
<feature type="transmembrane region" description="Helical" evidence="8">
    <location>
        <begin position="289"/>
        <end position="314"/>
    </location>
</feature>
<keyword evidence="3" id="KW-0813">Transport</keyword>